<dbReference type="InParanoid" id="A2F5R5"/>
<dbReference type="GO" id="GO:0005634">
    <property type="term" value="C:nucleus"/>
    <property type="evidence" value="ECO:0000318"/>
    <property type="project" value="GO_Central"/>
</dbReference>
<keyword evidence="6" id="KW-0804">Transcription</keyword>
<dbReference type="PROSITE" id="PS00028">
    <property type="entry name" value="ZINC_FINGER_C2H2_1"/>
    <property type="match status" value="3"/>
</dbReference>
<evidence type="ECO:0000256" key="2">
    <source>
        <dbReference type="ARBA" id="ARBA00022723"/>
    </source>
</evidence>
<evidence type="ECO:0000256" key="9">
    <source>
        <dbReference type="SAM" id="MobiDB-lite"/>
    </source>
</evidence>
<evidence type="ECO:0000256" key="7">
    <source>
        <dbReference type="ARBA" id="ARBA00023242"/>
    </source>
</evidence>
<feature type="compositionally biased region" description="Polar residues" evidence="9">
    <location>
        <begin position="634"/>
        <end position="643"/>
    </location>
</feature>
<keyword evidence="7" id="KW-0539">Nucleus</keyword>
<dbReference type="KEGG" id="tva:4757579"/>
<evidence type="ECO:0000256" key="1">
    <source>
        <dbReference type="ARBA" id="ARBA00004123"/>
    </source>
</evidence>
<keyword evidence="5" id="KW-0805">Transcription regulation</keyword>
<reference evidence="11" key="2">
    <citation type="journal article" date="2007" name="Science">
        <title>Draft genome sequence of the sexually transmitted pathogen Trichomonas vaginalis.</title>
        <authorList>
            <person name="Carlton J.M."/>
            <person name="Hirt R.P."/>
            <person name="Silva J.C."/>
            <person name="Delcher A.L."/>
            <person name="Schatz M."/>
            <person name="Zhao Q."/>
            <person name="Wortman J.R."/>
            <person name="Bidwell S.L."/>
            <person name="Alsmark U.C.M."/>
            <person name="Besteiro S."/>
            <person name="Sicheritz-Ponten T."/>
            <person name="Noel C.J."/>
            <person name="Dacks J.B."/>
            <person name="Foster P.G."/>
            <person name="Simillion C."/>
            <person name="Van de Peer Y."/>
            <person name="Miranda-Saavedra D."/>
            <person name="Barton G.J."/>
            <person name="Westrop G.D."/>
            <person name="Mueller S."/>
            <person name="Dessi D."/>
            <person name="Fiori P.L."/>
            <person name="Ren Q."/>
            <person name="Paulsen I."/>
            <person name="Zhang H."/>
            <person name="Bastida-Corcuera F.D."/>
            <person name="Simoes-Barbosa A."/>
            <person name="Brown M.T."/>
            <person name="Hayes R.D."/>
            <person name="Mukherjee M."/>
            <person name="Okumura C.Y."/>
            <person name="Schneider R."/>
            <person name="Smith A.J."/>
            <person name="Vanacova S."/>
            <person name="Villalvazo M."/>
            <person name="Haas B.J."/>
            <person name="Pertea M."/>
            <person name="Feldblyum T.V."/>
            <person name="Utterback T.R."/>
            <person name="Shu C.L."/>
            <person name="Osoegawa K."/>
            <person name="de Jong P.J."/>
            <person name="Hrdy I."/>
            <person name="Horvathova L."/>
            <person name="Zubacova Z."/>
            <person name="Dolezal P."/>
            <person name="Malik S.B."/>
            <person name="Logsdon J.M. Jr."/>
            <person name="Henze K."/>
            <person name="Gupta A."/>
            <person name="Wang C.C."/>
            <person name="Dunne R.L."/>
            <person name="Upcroft J.A."/>
            <person name="Upcroft P."/>
            <person name="White O."/>
            <person name="Salzberg S.L."/>
            <person name="Tang P."/>
            <person name="Chiu C.-H."/>
            <person name="Lee Y.-S."/>
            <person name="Embley T.M."/>
            <person name="Coombs G.H."/>
            <person name="Mottram J.C."/>
            <person name="Tachezy J."/>
            <person name="Fraser-Liggett C.M."/>
            <person name="Johnson P.J."/>
        </authorList>
    </citation>
    <scope>NUCLEOTIDE SEQUENCE [LARGE SCALE GENOMIC DNA]</scope>
    <source>
        <strain evidence="11">G3</strain>
    </source>
</reference>
<dbReference type="GO" id="GO:0006357">
    <property type="term" value="P:regulation of transcription by RNA polymerase II"/>
    <property type="evidence" value="ECO:0000318"/>
    <property type="project" value="GO_Central"/>
</dbReference>
<organism evidence="11 12">
    <name type="scientific">Trichomonas vaginalis (strain ATCC PRA-98 / G3)</name>
    <dbReference type="NCBI Taxonomy" id="412133"/>
    <lineage>
        <taxon>Eukaryota</taxon>
        <taxon>Metamonada</taxon>
        <taxon>Parabasalia</taxon>
        <taxon>Trichomonadida</taxon>
        <taxon>Trichomonadidae</taxon>
        <taxon>Trichomonas</taxon>
    </lineage>
</organism>
<dbReference type="PANTHER" id="PTHR46179:SF13">
    <property type="entry name" value="C2H2-TYPE DOMAIN-CONTAINING PROTEIN"/>
    <property type="match status" value="1"/>
</dbReference>
<keyword evidence="12" id="KW-1185">Reference proteome</keyword>
<comment type="subcellular location">
    <subcellularLocation>
        <location evidence="1">Nucleus</location>
    </subcellularLocation>
</comment>
<keyword evidence="4" id="KW-0862">Zinc</keyword>
<feature type="compositionally biased region" description="Acidic residues" evidence="9">
    <location>
        <begin position="647"/>
        <end position="666"/>
    </location>
</feature>
<evidence type="ECO:0000256" key="8">
    <source>
        <dbReference type="PROSITE-ProRule" id="PRU00042"/>
    </source>
</evidence>
<sequence>MIPVLGTGGPEKLPLQSYVYCGNTAITDSFTPTAKTILKPEEQNLDIVLKNIAALNPENYSDLIRSLSKMEFRLDYPKEIENYWISEKLFSQSIASLPISLLVASMFSPEDRDLSTEPFHCNADGCNFHCDNCERMVEHIREHHNTDPMINTFETTEDTFRRITAIKIDKTGIEELNPLKYRCSYCDELFTEAEDHAIHMISHLTEKLSPDISFFFNDILRLYKTIDKPTVQNLFPETQVAIFDTLEETNRFRLIVGREAIETIEEAFPPSPPGTDRKPSIIITDTCQLRFVPCMDEPPKGDLGILTLLLRDFSAHNIPIKSLNNKELIADKDIDYSPDFVEGALANAEEHDTTNSQNNNGRYINSAEKLTEFLIQCEDYLTNIKTLEDLERFYTTIKDYRVNKEVIAEDTPIFVYFLVEEGKLPKPGLRCPLESYEGHEDKAFESLRKLCDHFKGEIAKTSFDPKVHTIDIWVEFLAQAYGTGTFVYKDENGNIDLDTHVFKCPYADCSYTNNDRSKLMDHMKTKKHAKNVYIERYGFFWGIVIEGVNRPKGIVYPTLKDIKEHACRKCPEAGCNTYVTELSDIKEHLKKKHKSTTAGVDGEIAHTDATYCWITKEELDALHAERARERAEQVDNTPVQQIINADNNEENNENQEDNGNNEEADALDPPNNTTETEDEAVHAVIINPPATEEEEVAIIAEARRNIPELQQAEERGCVTPKMTSLVRLKLLKGGGELFNKKLTPLATRYAATGNTEADKIKVDYLTLKCNAALREMIYTNNHSEPKFMTAENGEDTGEDTAPPPRISEDTRDRIQKAANEIKGTLIKVVKHISHARCLKDSTRDDEHNKFVEMIAKIKNDLRDNKFEQYNIEEIFQGPISDQSILNIVNMEDNNEFIKKMDYINRILGTPQDASPYARKKLQACFADNPTKTLRNIILADKVPQQSLKPSEYLDYYGPQWGKRS</sequence>
<evidence type="ECO:0000256" key="5">
    <source>
        <dbReference type="ARBA" id="ARBA00023015"/>
    </source>
</evidence>
<evidence type="ECO:0000256" key="3">
    <source>
        <dbReference type="ARBA" id="ARBA00022771"/>
    </source>
</evidence>
<evidence type="ECO:0000256" key="4">
    <source>
        <dbReference type="ARBA" id="ARBA00022833"/>
    </source>
</evidence>
<feature type="domain" description="C2H2-type" evidence="10">
    <location>
        <begin position="181"/>
        <end position="208"/>
    </location>
</feature>
<proteinExistence type="predicted"/>
<feature type="region of interest" description="Disordered" evidence="9">
    <location>
        <begin position="626"/>
        <end position="676"/>
    </location>
</feature>
<dbReference type="SMART" id="SM00355">
    <property type="entry name" value="ZnF_C2H2"/>
    <property type="match status" value="4"/>
</dbReference>
<dbReference type="PANTHER" id="PTHR46179">
    <property type="entry name" value="ZINC FINGER PROTEIN"/>
    <property type="match status" value="1"/>
</dbReference>
<keyword evidence="3 8" id="KW-0863">Zinc-finger</keyword>
<keyword evidence="2" id="KW-0479">Metal-binding</keyword>
<protein>
    <submittedName>
        <fullName evidence="11">Zinc finger, C2H2 type family protein</fullName>
    </submittedName>
</protein>
<dbReference type="InterPro" id="IPR051061">
    <property type="entry name" value="Zinc_finger_trans_reg"/>
</dbReference>
<dbReference type="InterPro" id="IPR013087">
    <property type="entry name" value="Znf_C2H2_type"/>
</dbReference>
<dbReference type="EMBL" id="DS113626">
    <property type="protein sequence ID" value="EAX99765.1"/>
    <property type="molecule type" value="Genomic_DNA"/>
</dbReference>
<evidence type="ECO:0000256" key="6">
    <source>
        <dbReference type="ARBA" id="ARBA00023163"/>
    </source>
</evidence>
<dbReference type="PROSITE" id="PS50157">
    <property type="entry name" value="ZINC_FINGER_C2H2_2"/>
    <property type="match status" value="1"/>
</dbReference>
<name>A2F5R5_TRIV3</name>
<accession>A2F5R5</accession>
<reference evidence="11" key="1">
    <citation type="submission" date="2006-10" db="EMBL/GenBank/DDBJ databases">
        <authorList>
            <person name="Amadeo P."/>
            <person name="Zhao Q."/>
            <person name="Wortman J."/>
            <person name="Fraser-Liggett C."/>
            <person name="Carlton J."/>
        </authorList>
    </citation>
    <scope>NUCLEOTIDE SEQUENCE</scope>
    <source>
        <strain evidence="11">G3</strain>
    </source>
</reference>
<dbReference type="Proteomes" id="UP000001542">
    <property type="component" value="Unassembled WGS sequence"/>
</dbReference>
<dbReference type="VEuPathDB" id="TrichDB:TVAGG3_0776060"/>
<dbReference type="VEuPathDB" id="TrichDB:TVAG_TEG_DS113626_1_1"/>
<evidence type="ECO:0000313" key="11">
    <source>
        <dbReference type="EMBL" id="EAX99765.1"/>
    </source>
</evidence>
<dbReference type="GO" id="GO:0008270">
    <property type="term" value="F:zinc ion binding"/>
    <property type="evidence" value="ECO:0007669"/>
    <property type="project" value="UniProtKB-KW"/>
</dbReference>
<evidence type="ECO:0000259" key="10">
    <source>
        <dbReference type="PROSITE" id="PS50157"/>
    </source>
</evidence>
<feature type="region of interest" description="Disordered" evidence="9">
    <location>
        <begin position="788"/>
        <end position="808"/>
    </location>
</feature>
<gene>
    <name evidence="11" type="ORF">TVAG_367610</name>
</gene>
<evidence type="ECO:0000313" key="12">
    <source>
        <dbReference type="Proteomes" id="UP000001542"/>
    </source>
</evidence>
<dbReference type="AlphaFoldDB" id="A2F5R5"/>